<name>A0AAV6UN42_9ARAC</name>
<keyword evidence="3" id="KW-1185">Reference proteome</keyword>
<feature type="compositionally biased region" description="Acidic residues" evidence="1">
    <location>
        <begin position="43"/>
        <end position="55"/>
    </location>
</feature>
<protein>
    <submittedName>
        <fullName evidence="2">Uncharacterized protein</fullName>
    </submittedName>
</protein>
<comment type="caution">
    <text evidence="2">The sequence shown here is derived from an EMBL/GenBank/DDBJ whole genome shotgun (WGS) entry which is preliminary data.</text>
</comment>
<feature type="compositionally biased region" description="Low complexity" evidence="1">
    <location>
        <begin position="69"/>
        <end position="92"/>
    </location>
</feature>
<gene>
    <name evidence="2" type="ORF">JTE90_017071</name>
</gene>
<sequence>MKQLQNNNPTIEETSFEEINELRHGELEKAKLLLLKDSGEGDPSQEEQDWDEETSSEVTRDFGYEELGEGSSSWTSSSCSEELYPSSSQSSMERQETSFSESTNIGKNIYVADQMPTGTQVPREIEDSRSSVEMSLGKRLDLQLEKSVHEVFVTSTPTSDQNIIDDSEPITSFIDCDIIQVMDMLLDQVETEMTNPTKDVLPDNEGKDDINIFKETKNNSKVLKLEGRPEHPADLK</sequence>
<evidence type="ECO:0000313" key="3">
    <source>
        <dbReference type="Proteomes" id="UP000827092"/>
    </source>
</evidence>
<evidence type="ECO:0000256" key="1">
    <source>
        <dbReference type="SAM" id="MobiDB-lite"/>
    </source>
</evidence>
<organism evidence="2 3">
    <name type="scientific">Oedothorax gibbosus</name>
    <dbReference type="NCBI Taxonomy" id="931172"/>
    <lineage>
        <taxon>Eukaryota</taxon>
        <taxon>Metazoa</taxon>
        <taxon>Ecdysozoa</taxon>
        <taxon>Arthropoda</taxon>
        <taxon>Chelicerata</taxon>
        <taxon>Arachnida</taxon>
        <taxon>Araneae</taxon>
        <taxon>Araneomorphae</taxon>
        <taxon>Entelegynae</taxon>
        <taxon>Araneoidea</taxon>
        <taxon>Linyphiidae</taxon>
        <taxon>Erigoninae</taxon>
        <taxon>Oedothorax</taxon>
    </lineage>
</organism>
<dbReference type="AlphaFoldDB" id="A0AAV6UN42"/>
<dbReference type="EMBL" id="JAFNEN010000349">
    <property type="protein sequence ID" value="KAG8185051.1"/>
    <property type="molecule type" value="Genomic_DNA"/>
</dbReference>
<dbReference type="Proteomes" id="UP000827092">
    <property type="component" value="Unassembled WGS sequence"/>
</dbReference>
<accession>A0AAV6UN42</accession>
<evidence type="ECO:0000313" key="2">
    <source>
        <dbReference type="EMBL" id="KAG8185051.1"/>
    </source>
</evidence>
<feature type="region of interest" description="Disordered" evidence="1">
    <location>
        <begin position="33"/>
        <end position="111"/>
    </location>
</feature>
<feature type="compositionally biased region" description="Polar residues" evidence="1">
    <location>
        <begin position="97"/>
        <end position="106"/>
    </location>
</feature>
<reference evidence="2 3" key="1">
    <citation type="journal article" date="2022" name="Nat. Ecol. Evol.">
        <title>A masculinizing supergene underlies an exaggerated male reproductive morph in a spider.</title>
        <authorList>
            <person name="Hendrickx F."/>
            <person name="De Corte Z."/>
            <person name="Sonet G."/>
            <person name="Van Belleghem S.M."/>
            <person name="Kostlbacher S."/>
            <person name="Vangestel C."/>
        </authorList>
    </citation>
    <scope>NUCLEOTIDE SEQUENCE [LARGE SCALE GENOMIC DNA]</scope>
    <source>
        <strain evidence="2">W744_W776</strain>
    </source>
</reference>
<proteinExistence type="predicted"/>